<organism evidence="1 2">
    <name type="scientific">Lithospermum erythrorhizon</name>
    <name type="common">Purple gromwell</name>
    <name type="synonym">Lithospermum officinale var. erythrorhizon</name>
    <dbReference type="NCBI Taxonomy" id="34254"/>
    <lineage>
        <taxon>Eukaryota</taxon>
        <taxon>Viridiplantae</taxon>
        <taxon>Streptophyta</taxon>
        <taxon>Embryophyta</taxon>
        <taxon>Tracheophyta</taxon>
        <taxon>Spermatophyta</taxon>
        <taxon>Magnoliopsida</taxon>
        <taxon>eudicotyledons</taxon>
        <taxon>Gunneridae</taxon>
        <taxon>Pentapetalae</taxon>
        <taxon>asterids</taxon>
        <taxon>lamiids</taxon>
        <taxon>Boraginales</taxon>
        <taxon>Boraginaceae</taxon>
        <taxon>Boraginoideae</taxon>
        <taxon>Lithospermeae</taxon>
        <taxon>Lithospermum</taxon>
    </lineage>
</organism>
<evidence type="ECO:0000313" key="2">
    <source>
        <dbReference type="Proteomes" id="UP001454036"/>
    </source>
</evidence>
<gene>
    <name evidence="1" type="ORF">LIER_07250</name>
</gene>
<proteinExistence type="predicted"/>
<dbReference type="Proteomes" id="UP001454036">
    <property type="component" value="Unassembled WGS sequence"/>
</dbReference>
<reference evidence="1 2" key="1">
    <citation type="submission" date="2024-01" db="EMBL/GenBank/DDBJ databases">
        <title>The complete chloroplast genome sequence of Lithospermum erythrorhizon: insights into the phylogenetic relationship among Boraginaceae species and the maternal lineages of purple gromwells.</title>
        <authorList>
            <person name="Okada T."/>
            <person name="Watanabe K."/>
        </authorList>
    </citation>
    <scope>NUCLEOTIDE SEQUENCE [LARGE SCALE GENOMIC DNA]</scope>
</reference>
<dbReference type="AlphaFoldDB" id="A0AAV3P906"/>
<sequence>MENRPNSSTNTDSISDISVPPGFVSLTSFTIKKRTFSSEEVHDRMAVDDEIGSETNPMDAFRRKVDIALKRSLTLKPWILPSGGYNVSEETVSASVTVKIRKLVPTVLMYCRTVA</sequence>
<evidence type="ECO:0000313" key="1">
    <source>
        <dbReference type="EMBL" id="GAA0147587.1"/>
    </source>
</evidence>
<accession>A0AAV3P906</accession>
<comment type="caution">
    <text evidence="1">The sequence shown here is derived from an EMBL/GenBank/DDBJ whole genome shotgun (WGS) entry which is preliminary data.</text>
</comment>
<protein>
    <submittedName>
        <fullName evidence="1">Uncharacterized protein</fullName>
    </submittedName>
</protein>
<keyword evidence="2" id="KW-1185">Reference proteome</keyword>
<dbReference type="EMBL" id="BAABME010001103">
    <property type="protein sequence ID" value="GAA0147587.1"/>
    <property type="molecule type" value="Genomic_DNA"/>
</dbReference>
<name>A0AAV3P906_LITER</name>